<dbReference type="Gene3D" id="2.60.40.10">
    <property type="entry name" value="Immunoglobulins"/>
    <property type="match status" value="1"/>
</dbReference>
<feature type="domain" description="Trafficking protein particle complex subunit 13 N-terminal" evidence="2">
    <location>
        <begin position="6"/>
        <end position="152"/>
    </location>
</feature>
<dbReference type="VEuPathDB" id="PiroplasmaDB:TA08035"/>
<dbReference type="Pfam" id="PF06159">
    <property type="entry name" value="TRAPPC13_N"/>
    <property type="match status" value="1"/>
</dbReference>
<gene>
    <name evidence="4" type="ORF">TAT_000330300</name>
    <name evidence="5" type="ORF">TAV_000330100</name>
</gene>
<dbReference type="InterPro" id="IPR055428">
    <property type="entry name" value="TRAPPC13_C"/>
</dbReference>
<comment type="similarity">
    <text evidence="1">Belongs to the TRAPPC13 family.</text>
</comment>
<dbReference type="EMBL" id="UIVT01000004">
    <property type="protein sequence ID" value="SVP94301.1"/>
    <property type="molecule type" value="Genomic_DNA"/>
</dbReference>
<evidence type="ECO:0000256" key="1">
    <source>
        <dbReference type="ARBA" id="ARBA00010785"/>
    </source>
</evidence>
<dbReference type="GO" id="GO:1990072">
    <property type="term" value="C:TRAPPIII protein complex"/>
    <property type="evidence" value="ECO:0007669"/>
    <property type="project" value="TreeGrafter"/>
</dbReference>
<dbReference type="Pfam" id="PF23643">
    <property type="entry name" value="TRAPPC13_C"/>
    <property type="match status" value="1"/>
</dbReference>
<name>A0A3B0ND83_THEAN</name>
<evidence type="ECO:0000259" key="2">
    <source>
        <dbReference type="Pfam" id="PF06159"/>
    </source>
</evidence>
<protein>
    <submittedName>
        <fullName evidence="4">Uncharacterized protein</fullName>
    </submittedName>
</protein>
<dbReference type="InterPro" id="IPR013783">
    <property type="entry name" value="Ig-like_fold"/>
</dbReference>
<dbReference type="InterPro" id="IPR010378">
    <property type="entry name" value="TRAPPC13"/>
</dbReference>
<evidence type="ECO:0000259" key="3">
    <source>
        <dbReference type="Pfam" id="PF23643"/>
    </source>
</evidence>
<dbReference type="AlphaFoldDB" id="A0A3B0ND83"/>
<organism evidence="4">
    <name type="scientific">Theileria annulata</name>
    <dbReference type="NCBI Taxonomy" id="5874"/>
    <lineage>
        <taxon>Eukaryota</taxon>
        <taxon>Sar</taxon>
        <taxon>Alveolata</taxon>
        <taxon>Apicomplexa</taxon>
        <taxon>Aconoidasida</taxon>
        <taxon>Piroplasmida</taxon>
        <taxon>Theileriidae</taxon>
        <taxon>Theileria</taxon>
    </lineage>
</organism>
<reference evidence="4" key="1">
    <citation type="submission" date="2018-07" db="EMBL/GenBank/DDBJ databases">
        <authorList>
            <person name="Quirk P.G."/>
            <person name="Krulwich T.A."/>
        </authorList>
    </citation>
    <scope>NUCLEOTIDE SEQUENCE</scope>
    <source>
        <strain evidence="4">Anand</strain>
    </source>
</reference>
<dbReference type="EMBL" id="UIVS01000004">
    <property type="protein sequence ID" value="SVP95130.1"/>
    <property type="molecule type" value="Genomic_DNA"/>
</dbReference>
<evidence type="ECO:0000313" key="4">
    <source>
        <dbReference type="EMBL" id="SVP94301.1"/>
    </source>
</evidence>
<accession>A0A3B0ND83</accession>
<feature type="domain" description="Trafficking protein particle complex subunit 13 C-terminal" evidence="3">
    <location>
        <begin position="281"/>
        <end position="365"/>
    </location>
</feature>
<sequence length="371" mass="42215">MASHESATLKIMRLIEPNLDTNCAELLDISDCIQAIDPSYKAPEKPNSHFPILRIPSYSNEVLLGETLHMTFILGNNSNSKLCSLFLKVEMVMEDEEVSSTCTIFENLELEPKCKPLESHYSYLFEKPSNYRMTCSVEYSTPKGPHVLKKMFIWNCIDPVELSHSLITLPDGVSHVETRVNNKSKTILVIKEIKLEDRGSKTFYSPLVELNKDNICLLRPDETAAIIFPNVQIYRSKSDTTDKGLYLNLDWHSYTNTSGTNLYEVNLPQESDLFYKIVNFPKSVKVNEPFNTNIYLKNLTKDPMTISVSFNSTNSFCLQNEKTQTISLNDTETVYLPLVPLATGLHHLTGIEIHCNQKVYNVDDLQILVTE</sequence>
<proteinExistence type="inferred from homology"/>
<evidence type="ECO:0000313" key="5">
    <source>
        <dbReference type="EMBL" id="SVP95130.1"/>
    </source>
</evidence>
<dbReference type="InterPro" id="IPR055427">
    <property type="entry name" value="TRAPPC13_N"/>
</dbReference>
<dbReference type="PANTHER" id="PTHR13134">
    <property type="entry name" value="TRAFFICKING PROTEIN PARTICLE COMPLEX SUBUNIT 13"/>
    <property type="match status" value="1"/>
</dbReference>
<dbReference type="PANTHER" id="PTHR13134:SF3">
    <property type="entry name" value="TRAFFICKING PROTEIN PARTICLE COMPLEX SUBUNIT 13"/>
    <property type="match status" value="1"/>
</dbReference>